<dbReference type="EMBL" id="WOAA01000017">
    <property type="protein sequence ID" value="MUG67740.1"/>
    <property type="molecule type" value="Genomic_DNA"/>
</dbReference>
<feature type="domain" description="GerMN" evidence="2">
    <location>
        <begin position="244"/>
        <end position="330"/>
    </location>
</feature>
<dbReference type="InterPro" id="IPR019606">
    <property type="entry name" value="GerMN"/>
</dbReference>
<dbReference type="Pfam" id="PF10646">
    <property type="entry name" value="Germane"/>
    <property type="match status" value="2"/>
</dbReference>
<name>A0ABW9T365_9BACL</name>
<accession>A0ABW9T365</accession>
<feature type="signal peptide" evidence="1">
    <location>
        <begin position="1"/>
        <end position="25"/>
    </location>
</feature>
<dbReference type="PROSITE" id="PS51257">
    <property type="entry name" value="PROKAR_LIPOPROTEIN"/>
    <property type="match status" value="1"/>
</dbReference>
<dbReference type="SMART" id="SM00909">
    <property type="entry name" value="Germane"/>
    <property type="match status" value="2"/>
</dbReference>
<feature type="domain" description="GerMN" evidence="2">
    <location>
        <begin position="91"/>
        <end position="183"/>
    </location>
</feature>
<comment type="caution">
    <text evidence="3">The sequence shown here is derived from an EMBL/GenBank/DDBJ whole genome shotgun (WGS) entry which is preliminary data.</text>
</comment>
<organism evidence="3 4">
    <name type="scientific">Paenibacillus campinasensis</name>
    <dbReference type="NCBI Taxonomy" id="66347"/>
    <lineage>
        <taxon>Bacteria</taxon>
        <taxon>Bacillati</taxon>
        <taxon>Bacillota</taxon>
        <taxon>Bacilli</taxon>
        <taxon>Bacillales</taxon>
        <taxon>Paenibacillaceae</taxon>
        <taxon>Paenibacillus</taxon>
    </lineage>
</organism>
<proteinExistence type="predicted"/>
<gene>
    <name evidence="3" type="ORF">GNP94_17250</name>
</gene>
<evidence type="ECO:0000259" key="2">
    <source>
        <dbReference type="SMART" id="SM00909"/>
    </source>
</evidence>
<evidence type="ECO:0000313" key="4">
    <source>
        <dbReference type="Proteomes" id="UP000435177"/>
    </source>
</evidence>
<sequence length="351" mass="37435">MTRKRSLRRVSAAGLLAVPIMISGCGPFGGNQSEAIDPPPAQVEEQMMNGIGSAATQGEIGEQTTVYLTDNRGMLVPVTMGIPSEEGSDSMSSALEVLIKGGRYAAYIPPGFQGVLPPGTQVNNVTVDEENKLALVEFNPAFASYSAQEERRILEALTWTLTGQEGIEQLQIWVDGVKLTEMPVNGTPLDRPLTRALGINLQKADDAIYSSSTPVTVYFSSVTPEGIQYYVPVTRLVPSGQSALQAALNELIRGPQPGDGLESVISGDAAVASVEQGEDGLVTVALEDDMFMEGDPIPSELLQAVVLTVSENAQNAKVKIRMNDLAEVVGTDSLNYSEPVTRPERINEISI</sequence>
<dbReference type="RefSeq" id="WP_155618583.1">
    <property type="nucleotide sequence ID" value="NZ_WOAA01000017.1"/>
</dbReference>
<protein>
    <recommendedName>
        <fullName evidence="2">GerMN domain-containing protein</fullName>
    </recommendedName>
</protein>
<keyword evidence="4" id="KW-1185">Reference proteome</keyword>
<keyword evidence="1" id="KW-0732">Signal</keyword>
<reference evidence="3 4" key="1">
    <citation type="submission" date="2019-11" db="EMBL/GenBank/DDBJ databases">
        <title>Draft genome sequences of five Paenibacillus species of dairy origin.</title>
        <authorList>
            <person name="Olajide A.M."/>
            <person name="Chen S."/>
            <person name="Lapointe G."/>
        </authorList>
    </citation>
    <scope>NUCLEOTIDE SEQUENCE [LARGE SCALE GENOMIC DNA]</scope>
    <source>
        <strain evidence="3 4">3CS1</strain>
    </source>
</reference>
<dbReference type="Proteomes" id="UP000435177">
    <property type="component" value="Unassembled WGS sequence"/>
</dbReference>
<evidence type="ECO:0000256" key="1">
    <source>
        <dbReference type="SAM" id="SignalP"/>
    </source>
</evidence>
<feature type="chain" id="PRO_5046993140" description="GerMN domain-containing protein" evidence="1">
    <location>
        <begin position="26"/>
        <end position="351"/>
    </location>
</feature>
<evidence type="ECO:0000313" key="3">
    <source>
        <dbReference type="EMBL" id="MUG67740.1"/>
    </source>
</evidence>